<evidence type="ECO:0000259" key="3">
    <source>
        <dbReference type="Pfam" id="PF05970"/>
    </source>
</evidence>
<reference evidence="4 5" key="1">
    <citation type="submission" date="2018-04" db="EMBL/GenBank/DDBJ databases">
        <authorList>
            <person name="Vogel A."/>
        </authorList>
    </citation>
    <scope>NUCLEOTIDE SEQUENCE [LARGE SCALE GENOMIC DNA]</scope>
</reference>
<sequence>MVIKEKKRRKKPPSENDEIEQDLDCRYLSACESISRIFQYDIHHRSVPVLCLYVHLPGEQLLTLKDNQNIVEAVNQEAAHQTMLTHWMTINKTSEEARSLTYAEFPTAKLRSERKIVLTVASSGIASLLLPGGRTAHSRFDIPIELFEGTTCAVRQQTQLAGLLTECSLIIWDEAPMANKFAFEAVDRTLKDIVSFKNESAANLPFVGKTILMGGDFRQVLPVIPKGD</sequence>
<comment type="cofactor">
    <cofactor evidence="2">
        <name>Mg(2+)</name>
        <dbReference type="ChEBI" id="CHEBI:18420"/>
    </cofactor>
</comment>
<dbReference type="EC" id="5.6.2.3" evidence="2"/>
<keyword evidence="2" id="KW-0233">DNA recombination</keyword>
<dbReference type="OrthoDB" id="1301322at2759"/>
<keyword evidence="2" id="KW-0547">Nucleotide-binding</keyword>
<dbReference type="GO" id="GO:0006310">
    <property type="term" value="P:DNA recombination"/>
    <property type="evidence" value="ECO:0007669"/>
    <property type="project" value="UniProtKB-KW"/>
</dbReference>
<feature type="domain" description="DNA helicase Pif1-like DEAD-box helicase" evidence="3">
    <location>
        <begin position="107"/>
        <end position="227"/>
    </location>
</feature>
<evidence type="ECO:0000256" key="1">
    <source>
        <dbReference type="ARBA" id="ARBA00004474"/>
    </source>
</evidence>
<keyword evidence="2" id="KW-0347">Helicase</keyword>
<dbReference type="AlphaFoldDB" id="A0A484M263"/>
<dbReference type="EMBL" id="OOIL02002391">
    <property type="protein sequence ID" value="VFQ82699.1"/>
    <property type="molecule type" value="Genomic_DNA"/>
</dbReference>
<keyword evidence="2" id="KW-0067">ATP-binding</keyword>
<keyword evidence="2" id="KW-0378">Hydrolase</keyword>
<name>A0A484M263_9ASTE</name>
<dbReference type="GO" id="GO:0000723">
    <property type="term" value="P:telomere maintenance"/>
    <property type="evidence" value="ECO:0007669"/>
    <property type="project" value="InterPro"/>
</dbReference>
<dbReference type="Proteomes" id="UP000595140">
    <property type="component" value="Unassembled WGS sequence"/>
</dbReference>
<dbReference type="GO" id="GO:0043139">
    <property type="term" value="F:5'-3' DNA helicase activity"/>
    <property type="evidence" value="ECO:0007669"/>
    <property type="project" value="UniProtKB-EC"/>
</dbReference>
<keyword evidence="2" id="KW-0227">DNA damage</keyword>
<organism evidence="4 5">
    <name type="scientific">Cuscuta campestris</name>
    <dbReference type="NCBI Taxonomy" id="132261"/>
    <lineage>
        <taxon>Eukaryota</taxon>
        <taxon>Viridiplantae</taxon>
        <taxon>Streptophyta</taxon>
        <taxon>Embryophyta</taxon>
        <taxon>Tracheophyta</taxon>
        <taxon>Spermatophyta</taxon>
        <taxon>Magnoliopsida</taxon>
        <taxon>eudicotyledons</taxon>
        <taxon>Gunneridae</taxon>
        <taxon>Pentapetalae</taxon>
        <taxon>asterids</taxon>
        <taxon>lamiids</taxon>
        <taxon>Solanales</taxon>
        <taxon>Convolvulaceae</taxon>
        <taxon>Cuscuteae</taxon>
        <taxon>Cuscuta</taxon>
        <taxon>Cuscuta subgen. Grammica</taxon>
        <taxon>Cuscuta sect. Cleistogrammica</taxon>
    </lineage>
</organism>
<comment type="catalytic activity">
    <reaction evidence="2">
        <text>ATP + H2O = ADP + phosphate + H(+)</text>
        <dbReference type="Rhea" id="RHEA:13065"/>
        <dbReference type="ChEBI" id="CHEBI:15377"/>
        <dbReference type="ChEBI" id="CHEBI:15378"/>
        <dbReference type="ChEBI" id="CHEBI:30616"/>
        <dbReference type="ChEBI" id="CHEBI:43474"/>
        <dbReference type="ChEBI" id="CHEBI:456216"/>
        <dbReference type="EC" id="5.6.2.3"/>
    </reaction>
</comment>
<proteinExistence type="inferred from homology"/>
<protein>
    <recommendedName>
        <fullName evidence="2">ATP-dependent DNA helicase</fullName>
        <ecNumber evidence="2">5.6.2.3</ecNumber>
    </recommendedName>
</protein>
<dbReference type="PANTHER" id="PTHR10492:SF93">
    <property type="entry name" value="ATP-DEPENDENT DNA HELICASE"/>
    <property type="match status" value="1"/>
</dbReference>
<dbReference type="InterPro" id="IPR010285">
    <property type="entry name" value="DNA_helicase_pif1-like_DEAD"/>
</dbReference>
<dbReference type="PANTHER" id="PTHR10492">
    <property type="match status" value="1"/>
</dbReference>
<keyword evidence="2" id="KW-0234">DNA repair</keyword>
<dbReference type="GO" id="GO:0005524">
    <property type="term" value="F:ATP binding"/>
    <property type="evidence" value="ECO:0007669"/>
    <property type="project" value="UniProtKB-KW"/>
</dbReference>
<comment type="subcellular location">
    <subcellularLocation>
        <location evidence="1">Plastid</location>
    </subcellularLocation>
</comment>
<evidence type="ECO:0000313" key="4">
    <source>
        <dbReference type="EMBL" id="VFQ82699.1"/>
    </source>
</evidence>
<dbReference type="SUPFAM" id="SSF52540">
    <property type="entry name" value="P-loop containing nucleoside triphosphate hydrolases"/>
    <property type="match status" value="1"/>
</dbReference>
<accession>A0A484M263</accession>
<dbReference type="Pfam" id="PF05970">
    <property type="entry name" value="PIF1"/>
    <property type="match status" value="1"/>
</dbReference>
<evidence type="ECO:0000313" key="5">
    <source>
        <dbReference type="Proteomes" id="UP000595140"/>
    </source>
</evidence>
<gene>
    <name evidence="4" type="ORF">CCAM_LOCUS24475</name>
</gene>
<keyword evidence="5" id="KW-1185">Reference proteome</keyword>
<comment type="similarity">
    <text evidence="2">Belongs to the helicase family.</text>
</comment>
<dbReference type="Gene3D" id="3.40.50.300">
    <property type="entry name" value="P-loop containing nucleotide triphosphate hydrolases"/>
    <property type="match status" value="1"/>
</dbReference>
<dbReference type="GO" id="GO:0016887">
    <property type="term" value="F:ATP hydrolysis activity"/>
    <property type="evidence" value="ECO:0007669"/>
    <property type="project" value="RHEA"/>
</dbReference>
<dbReference type="InterPro" id="IPR027417">
    <property type="entry name" value="P-loop_NTPase"/>
</dbReference>
<dbReference type="GO" id="GO:0009536">
    <property type="term" value="C:plastid"/>
    <property type="evidence" value="ECO:0007669"/>
    <property type="project" value="UniProtKB-SubCell"/>
</dbReference>
<evidence type="ECO:0000256" key="2">
    <source>
        <dbReference type="RuleBase" id="RU363044"/>
    </source>
</evidence>
<dbReference type="GO" id="GO:0006281">
    <property type="term" value="P:DNA repair"/>
    <property type="evidence" value="ECO:0007669"/>
    <property type="project" value="UniProtKB-KW"/>
</dbReference>